<evidence type="ECO:0000256" key="9">
    <source>
        <dbReference type="ARBA" id="ARBA00048782"/>
    </source>
</evidence>
<comment type="similarity">
    <text evidence="2">Belongs to the MsrB Met sulfoxide reductase family.</text>
</comment>
<keyword evidence="5" id="KW-0511">Multifunctional enzyme</keyword>
<feature type="chain" id="PRO_5031526722" description="peptide-methionine (S)-S-oxide reductase" evidence="10">
    <location>
        <begin position="21"/>
        <end position="656"/>
    </location>
</feature>
<accession>A0A7S1B4B2</accession>
<dbReference type="PANTHER" id="PTHR42799">
    <property type="entry name" value="MITOCHONDRIAL PEPTIDE METHIONINE SULFOXIDE REDUCTASE"/>
    <property type="match status" value="1"/>
</dbReference>
<evidence type="ECO:0000259" key="12">
    <source>
        <dbReference type="Pfam" id="PF01641"/>
    </source>
</evidence>
<comment type="similarity">
    <text evidence="1">Belongs to the MsrA Met sulfoxide reductase family.</text>
</comment>
<dbReference type="Gene3D" id="3.30.1060.10">
    <property type="entry name" value="Peptide methionine sulphoxide reductase MsrA"/>
    <property type="match status" value="1"/>
</dbReference>
<name>A0A7S1B4B2_9STRA</name>
<feature type="domain" description="Peptide methionine sulphoxide reductase MsrA" evidence="11">
    <location>
        <begin position="451"/>
        <end position="617"/>
    </location>
</feature>
<protein>
    <recommendedName>
        <fullName evidence="3">peptide-methionine (S)-S-oxide reductase</fullName>
        <ecNumber evidence="3">1.8.4.11</ecNumber>
    </recommendedName>
    <alternativeName>
        <fullName evidence="7">Peptide-methionine (S)-S-oxide reductase</fullName>
    </alternativeName>
    <alternativeName>
        <fullName evidence="6">Protein-methionine-S-oxide reductase</fullName>
    </alternativeName>
</protein>
<evidence type="ECO:0000256" key="2">
    <source>
        <dbReference type="ARBA" id="ARBA00007174"/>
    </source>
</evidence>
<dbReference type="InterPro" id="IPR002569">
    <property type="entry name" value="Met_Sox_Rdtase_MsrA_dom"/>
</dbReference>
<dbReference type="PANTHER" id="PTHR42799:SF2">
    <property type="entry name" value="MITOCHONDRIAL PEPTIDE METHIONINE SULFOXIDE REDUCTASE"/>
    <property type="match status" value="1"/>
</dbReference>
<keyword evidence="10" id="KW-0732">Signal</keyword>
<evidence type="ECO:0000313" key="13">
    <source>
        <dbReference type="EMBL" id="CAD8874287.1"/>
    </source>
</evidence>
<feature type="signal peptide" evidence="10">
    <location>
        <begin position="1"/>
        <end position="20"/>
    </location>
</feature>
<comment type="catalytic activity">
    <reaction evidence="8">
        <text>L-methionyl-[protein] + [thioredoxin]-disulfide + H2O = L-methionyl-(S)-S-oxide-[protein] + [thioredoxin]-dithiol</text>
        <dbReference type="Rhea" id="RHEA:14217"/>
        <dbReference type="Rhea" id="RHEA-COMP:10698"/>
        <dbReference type="Rhea" id="RHEA-COMP:10700"/>
        <dbReference type="Rhea" id="RHEA-COMP:12313"/>
        <dbReference type="Rhea" id="RHEA-COMP:12315"/>
        <dbReference type="ChEBI" id="CHEBI:15377"/>
        <dbReference type="ChEBI" id="CHEBI:16044"/>
        <dbReference type="ChEBI" id="CHEBI:29950"/>
        <dbReference type="ChEBI" id="CHEBI:44120"/>
        <dbReference type="ChEBI" id="CHEBI:50058"/>
        <dbReference type="EC" id="1.8.4.11"/>
    </reaction>
</comment>
<dbReference type="SUPFAM" id="SSF51316">
    <property type="entry name" value="Mss4-like"/>
    <property type="match status" value="1"/>
</dbReference>
<evidence type="ECO:0000256" key="4">
    <source>
        <dbReference type="ARBA" id="ARBA00023002"/>
    </source>
</evidence>
<dbReference type="Gene3D" id="2.170.150.20">
    <property type="entry name" value="Peptide methionine sulfoxide reductase"/>
    <property type="match status" value="1"/>
</dbReference>
<comment type="catalytic activity">
    <reaction evidence="9">
        <text>[thioredoxin]-disulfide + L-methionine + H2O = L-methionine (S)-S-oxide + [thioredoxin]-dithiol</text>
        <dbReference type="Rhea" id="RHEA:19993"/>
        <dbReference type="Rhea" id="RHEA-COMP:10698"/>
        <dbReference type="Rhea" id="RHEA-COMP:10700"/>
        <dbReference type="ChEBI" id="CHEBI:15377"/>
        <dbReference type="ChEBI" id="CHEBI:29950"/>
        <dbReference type="ChEBI" id="CHEBI:50058"/>
        <dbReference type="ChEBI" id="CHEBI:57844"/>
        <dbReference type="ChEBI" id="CHEBI:58772"/>
        <dbReference type="EC" id="1.8.4.11"/>
    </reaction>
</comment>
<evidence type="ECO:0000256" key="1">
    <source>
        <dbReference type="ARBA" id="ARBA00005591"/>
    </source>
</evidence>
<dbReference type="AlphaFoldDB" id="A0A7S1B4B2"/>
<evidence type="ECO:0000256" key="5">
    <source>
        <dbReference type="ARBA" id="ARBA00023268"/>
    </source>
</evidence>
<dbReference type="InterPro" id="IPR050162">
    <property type="entry name" value="MsrA_MetSO_reductase"/>
</dbReference>
<dbReference type="InterPro" id="IPR011057">
    <property type="entry name" value="Mss4-like_sf"/>
</dbReference>
<gene>
    <name evidence="13" type="ORF">CHYS00102_LOCUS1462</name>
</gene>
<evidence type="ECO:0000256" key="7">
    <source>
        <dbReference type="ARBA" id="ARBA00030643"/>
    </source>
</evidence>
<dbReference type="InterPro" id="IPR002579">
    <property type="entry name" value="Met_Sox_Rdtase_MsrB_dom"/>
</dbReference>
<dbReference type="Pfam" id="PF01641">
    <property type="entry name" value="SelR"/>
    <property type="match status" value="1"/>
</dbReference>
<dbReference type="EC" id="1.8.4.11" evidence="3"/>
<feature type="domain" description="MsrB" evidence="12">
    <location>
        <begin position="303"/>
        <end position="403"/>
    </location>
</feature>
<evidence type="ECO:0000256" key="6">
    <source>
        <dbReference type="ARBA" id="ARBA00030273"/>
    </source>
</evidence>
<dbReference type="GO" id="GO:0005737">
    <property type="term" value="C:cytoplasm"/>
    <property type="evidence" value="ECO:0007669"/>
    <property type="project" value="TreeGrafter"/>
</dbReference>
<dbReference type="GO" id="GO:0034599">
    <property type="term" value="P:cellular response to oxidative stress"/>
    <property type="evidence" value="ECO:0007669"/>
    <property type="project" value="TreeGrafter"/>
</dbReference>
<keyword evidence="4" id="KW-0560">Oxidoreductase</keyword>
<dbReference type="EMBL" id="HBFR01002257">
    <property type="protein sequence ID" value="CAD8874287.1"/>
    <property type="molecule type" value="Transcribed_RNA"/>
</dbReference>
<organism evidence="13">
    <name type="scientific">Corethron hystrix</name>
    <dbReference type="NCBI Taxonomy" id="216773"/>
    <lineage>
        <taxon>Eukaryota</taxon>
        <taxon>Sar</taxon>
        <taxon>Stramenopiles</taxon>
        <taxon>Ochrophyta</taxon>
        <taxon>Bacillariophyta</taxon>
        <taxon>Coscinodiscophyceae</taxon>
        <taxon>Corethrophycidae</taxon>
        <taxon>Corethrales</taxon>
        <taxon>Corethraceae</taxon>
        <taxon>Corethron</taxon>
    </lineage>
</organism>
<evidence type="ECO:0000256" key="8">
    <source>
        <dbReference type="ARBA" id="ARBA00047806"/>
    </source>
</evidence>
<evidence type="ECO:0000259" key="11">
    <source>
        <dbReference type="Pfam" id="PF01625"/>
    </source>
</evidence>
<dbReference type="Pfam" id="PF01625">
    <property type="entry name" value="PMSR"/>
    <property type="match status" value="1"/>
</dbReference>
<sequence length="656" mass="72045">MTSAVMTSLLAVLLPPSSLSFQYFNPTRISSTAGPRCQLYPSMMTHGEARSMTTPSLIPTGSYGVRQSFSLSSSSSSSPSSSSSSSSSISSLLPSEEEVKNFTAVILSPYPPGWTEDELSPPFERAGFTFVAFVGDSKDGHDMSSATRSSIETRVKYRYNRATDMMQKIDNGDNEGANRFPRWVALGLDEDGLQIARGWGFLDADESEPSSAFDVDVANVEGTYVPQWCNDSADAVNNDTSYILSPAGYDLSPLFSSKIESLAKNLPETSVHVLLHGGTDSKHVMTTADGASFQDILEEKKDGGAGIFCTAIGHLPVFALEHLNTHDSTQSGWLSFESDVCHRHVRLIYPEKKNLSIAAAGELYENRIEAVCGRTGCHLGHYFPANGAAAGRYCINASALIFVRQRQRSGVDQPSSLPKGARPVVRLRDHHSERGAFLDRVINSHTFPHVLMFGAGCFWHVESALRRLHGIIDTECGYAGGSDPDPTYEKVSALGSPTGHAETVRVSYDPMIISTKELVECFMALHNPTVIRAMGRKERGKGCYRSVIFVPEMQEKGEGADGVREIVRHVEIRLGQPVATEVVEMHGIKGGNNIWEEVVNKNLFYSAEDRHQQHDKRMREVEEDDGGRRDTILPLLKWIHVYGKRKKSIWGSANSL</sequence>
<dbReference type="SUPFAM" id="SSF55068">
    <property type="entry name" value="Peptide methionine sulfoxide reductase"/>
    <property type="match status" value="1"/>
</dbReference>
<evidence type="ECO:0000256" key="3">
    <source>
        <dbReference type="ARBA" id="ARBA00012502"/>
    </source>
</evidence>
<proteinExistence type="inferred from homology"/>
<dbReference type="GO" id="GO:0033743">
    <property type="term" value="F:peptide-methionine (R)-S-oxide reductase activity"/>
    <property type="evidence" value="ECO:0007669"/>
    <property type="project" value="InterPro"/>
</dbReference>
<reference evidence="13" key="1">
    <citation type="submission" date="2021-01" db="EMBL/GenBank/DDBJ databases">
        <authorList>
            <person name="Corre E."/>
            <person name="Pelletier E."/>
            <person name="Niang G."/>
            <person name="Scheremetjew M."/>
            <person name="Finn R."/>
            <person name="Kale V."/>
            <person name="Holt S."/>
            <person name="Cochrane G."/>
            <person name="Meng A."/>
            <person name="Brown T."/>
            <person name="Cohen L."/>
        </authorList>
    </citation>
    <scope>NUCLEOTIDE SEQUENCE</scope>
    <source>
        <strain evidence="13">308</strain>
    </source>
</reference>
<evidence type="ECO:0000256" key="10">
    <source>
        <dbReference type="SAM" id="SignalP"/>
    </source>
</evidence>
<dbReference type="GO" id="GO:0008113">
    <property type="term" value="F:peptide-methionine (S)-S-oxide reductase activity"/>
    <property type="evidence" value="ECO:0007669"/>
    <property type="project" value="UniProtKB-EC"/>
</dbReference>
<dbReference type="InterPro" id="IPR036509">
    <property type="entry name" value="Met_Sox_Rdtase_MsrA_sf"/>
</dbReference>